<feature type="compositionally biased region" description="Acidic residues" evidence="2">
    <location>
        <begin position="139"/>
        <end position="159"/>
    </location>
</feature>
<dbReference type="PROSITE" id="PS50966">
    <property type="entry name" value="ZF_SWIM"/>
    <property type="match status" value="1"/>
</dbReference>
<feature type="region of interest" description="Disordered" evidence="2">
    <location>
        <begin position="803"/>
        <end position="855"/>
    </location>
</feature>
<dbReference type="AlphaFoldDB" id="A0A445BPH3"/>
<feature type="compositionally biased region" description="Low complexity" evidence="2">
    <location>
        <begin position="810"/>
        <end position="833"/>
    </location>
</feature>
<dbReference type="Pfam" id="PF10551">
    <property type="entry name" value="MULE"/>
    <property type="match status" value="1"/>
</dbReference>
<evidence type="ECO:0000256" key="2">
    <source>
        <dbReference type="SAM" id="MobiDB-lite"/>
    </source>
</evidence>
<dbReference type="InterPro" id="IPR004332">
    <property type="entry name" value="Transposase_MuDR"/>
</dbReference>
<comment type="caution">
    <text evidence="4">The sequence shown here is derived from an EMBL/GenBank/DDBJ whole genome shotgun (WGS) entry which is preliminary data.</text>
</comment>
<accession>A0A445BPH3</accession>
<dbReference type="EMBL" id="SDMP01000009">
    <property type="protein sequence ID" value="RYR40577.1"/>
    <property type="molecule type" value="Genomic_DNA"/>
</dbReference>
<keyword evidence="1" id="KW-0863">Zinc-finger</keyword>
<dbReference type="InterPro" id="IPR018289">
    <property type="entry name" value="MULE_transposase_dom"/>
</dbReference>
<sequence>MGEEDFTIDIHHGGKFHDLGNGLEYLGGKVLEDMHYELDEWSLQEIVSELQKLVYKGNARIWYCEPGCQLSSGLKELMSDGDAMRMGRLLMSQTVKHCSVYVVDGCREGNGVEICSNDKDYVPTEAEYNESGFVEVEVECESEASSEEDRFDDSADDGDHEDHFGFDVEDGNDGGVGNAFGGFDGPLNEHDNAQTGGVDAAVKDAAVRDDVEVREISEGYETEDIDSYEGDSNDMIKKRRYPKYNEAEMSREYVFKVGLEFKSLGQFKDAIREHALLNGRDIRYIKNDKIRCRVGCRGKKGKCRWMAFASKVGGSDCFRLKTLNGKHTCGRDYSVTKAYWARRKAREEVHGRAILQYGMLRDYCAEIIRTNLRSTTQILVDRPSITHQPRFMRMYMCLNPVKQGFLAGCRPIIAVDGCHLKGDHGQQLLVAVGRDPNDNYFSIAVAAVEAETRDSWGWFINLLLDDIGDVSKRKWVFMSDQQKGLMQVIQEMMPALEHRLCLRHLYANCKKAYGGGTVLRDLILSIAKATYVEEWERRMTQLMNINRQCYEKLSSLDPKLWCKSHFTFLAKSDMLMNNISEAFNGRILEARDKPILTMFEWIRCYWMSRFAEKKKKAEKYEGTIMPKPKKRFDVIAMRAMEWQARWAGGLKYEVFHKNRMIVERFVVDLLARTCSCRFWGLCGMPCPHDCCAIFEKGDSPEDYCSNFYSPAAYVVTYGNLVSPNNGENMWPKVECDTIIPPIFRMKPGKPRMVRIREPDENRSQTKLRRTGSSVTCSNYGQYGHNRRHCPNLIVSEPGVAAATNGEGSNAADTVPTAAAADPAAAVDTDPAADNRSGVNIRRSERIRQRKGQGKG</sequence>
<dbReference type="Proteomes" id="UP000289738">
    <property type="component" value="Chromosome A09"/>
</dbReference>
<dbReference type="Pfam" id="PF03108">
    <property type="entry name" value="DBD_Tnp_Mut"/>
    <property type="match status" value="1"/>
</dbReference>
<protein>
    <recommendedName>
        <fullName evidence="3">SWIM-type domain-containing protein</fullName>
    </recommendedName>
</protein>
<dbReference type="STRING" id="3818.A0A445BPH3"/>
<feature type="domain" description="SWIM-type" evidence="3">
    <location>
        <begin position="665"/>
        <end position="697"/>
    </location>
</feature>
<dbReference type="InterPro" id="IPR058594">
    <property type="entry name" value="PB1-like_dom_pln"/>
</dbReference>
<proteinExistence type="predicted"/>
<dbReference type="PANTHER" id="PTHR31973">
    <property type="entry name" value="POLYPROTEIN, PUTATIVE-RELATED"/>
    <property type="match status" value="1"/>
</dbReference>
<feature type="region of interest" description="Disordered" evidence="2">
    <location>
        <begin position="139"/>
        <end position="162"/>
    </location>
</feature>
<name>A0A445BPH3_ARAHY</name>
<organism evidence="4 5">
    <name type="scientific">Arachis hypogaea</name>
    <name type="common">Peanut</name>
    <dbReference type="NCBI Taxonomy" id="3818"/>
    <lineage>
        <taxon>Eukaryota</taxon>
        <taxon>Viridiplantae</taxon>
        <taxon>Streptophyta</taxon>
        <taxon>Embryophyta</taxon>
        <taxon>Tracheophyta</taxon>
        <taxon>Spermatophyta</taxon>
        <taxon>Magnoliopsida</taxon>
        <taxon>eudicotyledons</taxon>
        <taxon>Gunneridae</taxon>
        <taxon>Pentapetalae</taxon>
        <taxon>rosids</taxon>
        <taxon>fabids</taxon>
        <taxon>Fabales</taxon>
        <taxon>Fabaceae</taxon>
        <taxon>Papilionoideae</taxon>
        <taxon>50 kb inversion clade</taxon>
        <taxon>dalbergioids sensu lato</taxon>
        <taxon>Dalbergieae</taxon>
        <taxon>Pterocarpus clade</taxon>
        <taxon>Arachis</taxon>
    </lineage>
</organism>
<keyword evidence="1" id="KW-0862">Zinc</keyword>
<dbReference type="InterPro" id="IPR007527">
    <property type="entry name" value="Znf_SWIM"/>
</dbReference>
<gene>
    <name evidence="4" type="ORF">Ahy_A09g046322</name>
</gene>
<dbReference type="GO" id="GO:0008270">
    <property type="term" value="F:zinc ion binding"/>
    <property type="evidence" value="ECO:0007669"/>
    <property type="project" value="UniProtKB-KW"/>
</dbReference>
<keyword evidence="5" id="KW-1185">Reference proteome</keyword>
<keyword evidence="1" id="KW-0479">Metal-binding</keyword>
<evidence type="ECO:0000313" key="5">
    <source>
        <dbReference type="Proteomes" id="UP000289738"/>
    </source>
</evidence>
<evidence type="ECO:0000313" key="4">
    <source>
        <dbReference type="EMBL" id="RYR40577.1"/>
    </source>
</evidence>
<evidence type="ECO:0000256" key="1">
    <source>
        <dbReference type="PROSITE-ProRule" id="PRU00325"/>
    </source>
</evidence>
<dbReference type="Pfam" id="PF26130">
    <property type="entry name" value="PB1-like"/>
    <property type="match status" value="1"/>
</dbReference>
<dbReference type="PANTHER" id="PTHR31973:SF187">
    <property type="entry name" value="MUTATOR TRANSPOSASE MUDRA PROTEIN"/>
    <property type="match status" value="1"/>
</dbReference>
<evidence type="ECO:0000259" key="3">
    <source>
        <dbReference type="PROSITE" id="PS50966"/>
    </source>
</evidence>
<reference evidence="4 5" key="1">
    <citation type="submission" date="2019-01" db="EMBL/GenBank/DDBJ databases">
        <title>Sequencing of cultivated peanut Arachis hypogaea provides insights into genome evolution and oil improvement.</title>
        <authorList>
            <person name="Chen X."/>
        </authorList>
    </citation>
    <scope>NUCLEOTIDE SEQUENCE [LARGE SCALE GENOMIC DNA]</scope>
    <source>
        <strain evidence="5">cv. Fuhuasheng</strain>
        <tissue evidence="4">Leaves</tissue>
    </source>
</reference>